<name>A0A511ZPQ5_9BACI</name>
<dbReference type="Proteomes" id="UP000321558">
    <property type="component" value="Unassembled WGS sequence"/>
</dbReference>
<dbReference type="AlphaFoldDB" id="A0A511ZPQ5"/>
<gene>
    <name evidence="1" type="ORF">OSO01_41570</name>
</gene>
<dbReference type="EMBL" id="BJYM01000022">
    <property type="protein sequence ID" value="GEN89418.1"/>
    <property type="molecule type" value="Genomic_DNA"/>
</dbReference>
<comment type="caution">
    <text evidence="1">The sequence shown here is derived from an EMBL/GenBank/DDBJ whole genome shotgun (WGS) entry which is preliminary data.</text>
</comment>
<sequence>MIVKDIDKGHKKGFNKVYLINGEKDMQKFAEVIKRHHKIISEHLFLKGSSCTRKVVITG</sequence>
<protein>
    <submittedName>
        <fullName evidence="1">Uncharacterized protein</fullName>
    </submittedName>
</protein>
<organism evidence="1 2">
    <name type="scientific">Oceanobacillus sojae</name>
    <dbReference type="NCBI Taxonomy" id="582851"/>
    <lineage>
        <taxon>Bacteria</taxon>
        <taxon>Bacillati</taxon>
        <taxon>Bacillota</taxon>
        <taxon>Bacilli</taxon>
        <taxon>Bacillales</taxon>
        <taxon>Bacillaceae</taxon>
        <taxon>Oceanobacillus</taxon>
    </lineage>
</organism>
<accession>A0A511ZPQ5</accession>
<reference evidence="1 2" key="1">
    <citation type="submission" date="2019-07" db="EMBL/GenBank/DDBJ databases">
        <title>Whole genome shotgun sequence of Oceanobacillus sojae NBRC 105379.</title>
        <authorList>
            <person name="Hosoyama A."/>
            <person name="Uohara A."/>
            <person name="Ohji S."/>
            <person name="Ichikawa N."/>
        </authorList>
    </citation>
    <scope>NUCLEOTIDE SEQUENCE [LARGE SCALE GENOMIC DNA]</scope>
    <source>
        <strain evidence="1 2">NBRC 105379</strain>
    </source>
</reference>
<evidence type="ECO:0000313" key="1">
    <source>
        <dbReference type="EMBL" id="GEN89418.1"/>
    </source>
</evidence>
<keyword evidence="2" id="KW-1185">Reference proteome</keyword>
<proteinExistence type="predicted"/>
<evidence type="ECO:0000313" key="2">
    <source>
        <dbReference type="Proteomes" id="UP000321558"/>
    </source>
</evidence>